<dbReference type="Proteomes" id="UP000703893">
    <property type="component" value="Unassembled WGS sequence"/>
</dbReference>
<dbReference type="GO" id="GO:0051536">
    <property type="term" value="F:iron-sulfur cluster binding"/>
    <property type="evidence" value="ECO:0007669"/>
    <property type="project" value="InterPro"/>
</dbReference>
<dbReference type="Gene3D" id="3.40.50.720">
    <property type="entry name" value="NAD(P)-binding Rossmann-like Domain"/>
    <property type="match status" value="1"/>
</dbReference>
<name>A0A937X1F7_9BACT</name>
<dbReference type="PRINTS" id="PR00419">
    <property type="entry name" value="ADXRDTASE"/>
</dbReference>
<dbReference type="SUPFAM" id="SSF46548">
    <property type="entry name" value="alpha-helical ferredoxin"/>
    <property type="match status" value="1"/>
</dbReference>
<dbReference type="SUPFAM" id="SSF51971">
    <property type="entry name" value="Nucleotide-binding domain"/>
    <property type="match status" value="1"/>
</dbReference>
<evidence type="ECO:0000313" key="3">
    <source>
        <dbReference type="EMBL" id="MBM3274163.1"/>
    </source>
</evidence>
<dbReference type="InterPro" id="IPR023753">
    <property type="entry name" value="FAD/NAD-binding_dom"/>
</dbReference>
<comment type="caution">
    <text evidence="3">The sequence shown here is derived from an EMBL/GenBank/DDBJ whole genome shotgun (WGS) entry which is preliminary data.</text>
</comment>
<evidence type="ECO:0000313" key="4">
    <source>
        <dbReference type="Proteomes" id="UP000703893"/>
    </source>
</evidence>
<organism evidence="3 4">
    <name type="scientific">Candidatus Tanganyikabacteria bacterium</name>
    <dbReference type="NCBI Taxonomy" id="2961651"/>
    <lineage>
        <taxon>Bacteria</taxon>
        <taxon>Bacillati</taxon>
        <taxon>Candidatus Sericytochromatia</taxon>
        <taxon>Candidatus Tanganyikabacteria</taxon>
    </lineage>
</organism>
<dbReference type="Gene3D" id="1.10.1060.10">
    <property type="entry name" value="Alpha-helical ferredoxin"/>
    <property type="match status" value="1"/>
</dbReference>
<gene>
    <name evidence="3" type="ORF">FJZ00_03355</name>
</gene>
<dbReference type="InterPro" id="IPR028261">
    <property type="entry name" value="DPD_II"/>
</dbReference>
<dbReference type="Pfam" id="PF07992">
    <property type="entry name" value="Pyr_redox_2"/>
    <property type="match status" value="1"/>
</dbReference>
<dbReference type="AlphaFoldDB" id="A0A937X1F7"/>
<protein>
    <submittedName>
        <fullName evidence="3">FAD-dependent oxidoreductase</fullName>
    </submittedName>
</protein>
<dbReference type="PANTHER" id="PTHR42783">
    <property type="entry name" value="GLUTAMATE SYNTHASE [NADPH] SMALL CHAIN"/>
    <property type="match status" value="1"/>
</dbReference>
<dbReference type="InterPro" id="IPR036188">
    <property type="entry name" value="FAD/NAD-bd_sf"/>
</dbReference>
<evidence type="ECO:0000259" key="1">
    <source>
        <dbReference type="Pfam" id="PF07992"/>
    </source>
</evidence>
<dbReference type="GO" id="GO:0016491">
    <property type="term" value="F:oxidoreductase activity"/>
    <property type="evidence" value="ECO:0007669"/>
    <property type="project" value="InterPro"/>
</dbReference>
<dbReference type="Pfam" id="PF14691">
    <property type="entry name" value="Fer4_20"/>
    <property type="match status" value="1"/>
</dbReference>
<sequence>MRLDSNDGNSGGFRPSRQVPVRELPVVARLKSVAEVTLGYEKADAMAEASRCLLCADEPACQVAGCPLGSPIADWMRLCGEGRVLEAALLARQANPLPDVCGRVCPVDRLCERACILGSAASEPVAIGEIERFLGDLLSDHAARNGHETPCRVHRRERVAVAGMGPAGLACAEALLLRGFAVTGFDRWPRMGGLLRYGIPPFKLPASILDRKEAELRNLGLEFSGGRHVGAEPTIWNLLEFGYSAVFIAMGAPPAETRTVAGAGLAGVQTATAFLGQANVPRTDRPPELQQPDEELGQDVIVIGGSDAAMNCARTALRLGARRVICVYEGAESHMQAAACEVRLAREEGVEMVFEAVPLRFHEAGGRVLSVELKRIDTAGGTATFRLPADTVVLAMSHDDARGTPAREKVSVYDPRFDLEVDLGSGRTSVAGVFACPDAASGSRTVVAAIAAGLRGARTVAAYLDGVAVG</sequence>
<reference evidence="3 4" key="1">
    <citation type="submission" date="2019-03" db="EMBL/GenBank/DDBJ databases">
        <title>Lake Tanganyika Metagenome-Assembled Genomes (MAGs).</title>
        <authorList>
            <person name="Tran P."/>
        </authorList>
    </citation>
    <scope>NUCLEOTIDE SEQUENCE [LARGE SCALE GENOMIC DNA]</scope>
    <source>
        <strain evidence="3">K_DeepCast_65m_m2_236</strain>
    </source>
</reference>
<proteinExistence type="predicted"/>
<dbReference type="PANTHER" id="PTHR42783:SF3">
    <property type="entry name" value="GLUTAMATE SYNTHASE [NADPH] SMALL CHAIN-RELATED"/>
    <property type="match status" value="1"/>
</dbReference>
<feature type="domain" description="Dihydroprymidine dehydrogenase" evidence="2">
    <location>
        <begin position="30"/>
        <end position="138"/>
    </location>
</feature>
<evidence type="ECO:0000259" key="2">
    <source>
        <dbReference type="Pfam" id="PF14691"/>
    </source>
</evidence>
<dbReference type="Gene3D" id="3.50.50.60">
    <property type="entry name" value="FAD/NAD(P)-binding domain"/>
    <property type="match status" value="1"/>
</dbReference>
<dbReference type="InterPro" id="IPR009051">
    <property type="entry name" value="Helical_ferredxn"/>
</dbReference>
<feature type="domain" description="FAD/NAD(P)-binding" evidence="1">
    <location>
        <begin position="158"/>
        <end position="453"/>
    </location>
</feature>
<dbReference type="EMBL" id="VGJX01000139">
    <property type="protein sequence ID" value="MBM3274163.1"/>
    <property type="molecule type" value="Genomic_DNA"/>
</dbReference>
<accession>A0A937X1F7</accession>